<evidence type="ECO:0000313" key="8">
    <source>
        <dbReference type="Proteomes" id="UP000694569"/>
    </source>
</evidence>
<dbReference type="OrthoDB" id="6382204at2759"/>
<evidence type="ECO:0000256" key="1">
    <source>
        <dbReference type="ARBA" id="ARBA00004123"/>
    </source>
</evidence>
<accession>A0A8C5LP51</accession>
<evidence type="ECO:0000256" key="4">
    <source>
        <dbReference type="ARBA" id="ARBA00023242"/>
    </source>
</evidence>
<comment type="subcellular location">
    <subcellularLocation>
        <location evidence="1">Nucleus</location>
    </subcellularLocation>
</comment>
<dbReference type="InterPro" id="IPR043640">
    <property type="entry name" value="AF4/FMR2_CHD"/>
</dbReference>
<feature type="compositionally biased region" description="Polar residues" evidence="5">
    <location>
        <begin position="622"/>
        <end position="635"/>
    </location>
</feature>
<dbReference type="InterPro" id="IPR007797">
    <property type="entry name" value="AF4/FMR2"/>
</dbReference>
<keyword evidence="4" id="KW-0539">Nucleus</keyword>
<dbReference type="PANTHER" id="PTHR10528">
    <property type="entry name" value="AF4/FMR2 FAMILY MEMBER"/>
    <property type="match status" value="1"/>
</dbReference>
<feature type="compositionally biased region" description="Polar residues" evidence="5">
    <location>
        <begin position="645"/>
        <end position="663"/>
    </location>
</feature>
<dbReference type="GO" id="GO:0032783">
    <property type="term" value="C:super elongation complex"/>
    <property type="evidence" value="ECO:0007669"/>
    <property type="project" value="TreeGrafter"/>
</dbReference>
<feature type="compositionally biased region" description="Basic and acidic residues" evidence="5">
    <location>
        <begin position="580"/>
        <end position="617"/>
    </location>
</feature>
<organism evidence="7 8">
    <name type="scientific">Leptobrachium leishanense</name>
    <name type="common">Leishan spiny toad</name>
    <dbReference type="NCBI Taxonomy" id="445787"/>
    <lineage>
        <taxon>Eukaryota</taxon>
        <taxon>Metazoa</taxon>
        <taxon>Chordata</taxon>
        <taxon>Craniata</taxon>
        <taxon>Vertebrata</taxon>
        <taxon>Euteleostomi</taxon>
        <taxon>Amphibia</taxon>
        <taxon>Batrachia</taxon>
        <taxon>Anura</taxon>
        <taxon>Pelobatoidea</taxon>
        <taxon>Megophryidae</taxon>
        <taxon>Leptobrachium</taxon>
    </lineage>
</organism>
<feature type="compositionally biased region" description="Polar residues" evidence="5">
    <location>
        <begin position="358"/>
        <end position="367"/>
    </location>
</feature>
<proteinExistence type="inferred from homology"/>
<feature type="compositionally biased region" description="Basic and acidic residues" evidence="5">
    <location>
        <begin position="493"/>
        <end position="511"/>
    </location>
</feature>
<feature type="compositionally biased region" description="Basic and acidic residues" evidence="5">
    <location>
        <begin position="721"/>
        <end position="740"/>
    </location>
</feature>
<feature type="compositionally biased region" description="Low complexity" evidence="5">
    <location>
        <begin position="115"/>
        <end position="126"/>
    </location>
</feature>
<evidence type="ECO:0000313" key="7">
    <source>
        <dbReference type="Ensembl" id="ENSLLEP00000001073.1"/>
    </source>
</evidence>
<dbReference type="PANTHER" id="PTHR10528:SF6">
    <property type="entry name" value="AF4_FMR2 FAMILY MEMBER 1"/>
    <property type="match status" value="1"/>
</dbReference>
<feature type="region of interest" description="Disordered" evidence="5">
    <location>
        <begin position="716"/>
        <end position="887"/>
    </location>
</feature>
<feature type="domain" description="AF4/FMR2 C-terminal homology" evidence="6">
    <location>
        <begin position="882"/>
        <end position="1144"/>
    </location>
</feature>
<dbReference type="Pfam" id="PF05110">
    <property type="entry name" value="AF-4"/>
    <property type="match status" value="1"/>
</dbReference>
<dbReference type="GeneTree" id="ENSGT00950000182974"/>
<evidence type="ECO:0000256" key="3">
    <source>
        <dbReference type="ARBA" id="ARBA00022553"/>
    </source>
</evidence>
<feature type="compositionally biased region" description="Polar residues" evidence="5">
    <location>
        <begin position="469"/>
        <end position="491"/>
    </location>
</feature>
<feature type="compositionally biased region" description="Low complexity" evidence="5">
    <location>
        <begin position="835"/>
        <end position="845"/>
    </location>
</feature>
<dbReference type="Pfam" id="PF18876">
    <property type="entry name" value="AFF4_CHD"/>
    <property type="match status" value="1"/>
</dbReference>
<evidence type="ECO:0000256" key="2">
    <source>
        <dbReference type="ARBA" id="ARBA00007354"/>
    </source>
</evidence>
<feature type="compositionally biased region" description="Polar residues" evidence="5">
    <location>
        <begin position="825"/>
        <end position="834"/>
    </location>
</feature>
<feature type="compositionally biased region" description="Polar residues" evidence="5">
    <location>
        <begin position="246"/>
        <end position="269"/>
    </location>
</feature>
<dbReference type="Proteomes" id="UP000694569">
    <property type="component" value="Unplaced"/>
</dbReference>
<evidence type="ECO:0000259" key="6">
    <source>
        <dbReference type="Pfam" id="PF18876"/>
    </source>
</evidence>
<feature type="compositionally biased region" description="Basic and acidic residues" evidence="5">
    <location>
        <begin position="454"/>
        <end position="463"/>
    </location>
</feature>
<dbReference type="Gene3D" id="6.10.250.2670">
    <property type="match status" value="1"/>
</dbReference>
<feature type="compositionally biased region" description="Polar residues" evidence="5">
    <location>
        <begin position="164"/>
        <end position="177"/>
    </location>
</feature>
<feature type="compositionally biased region" description="Low complexity" evidence="5">
    <location>
        <begin position="182"/>
        <end position="207"/>
    </location>
</feature>
<feature type="compositionally biased region" description="Acidic residues" evidence="5">
    <location>
        <begin position="394"/>
        <end position="405"/>
    </location>
</feature>
<feature type="compositionally biased region" description="Basic and acidic residues" evidence="5">
    <location>
        <begin position="850"/>
        <end position="866"/>
    </location>
</feature>
<dbReference type="Ensembl" id="ENSLLET00000001131.1">
    <property type="protein sequence ID" value="ENSLLEP00000001073.1"/>
    <property type="gene ID" value="ENSLLEG00000000695.1"/>
</dbReference>
<feature type="region of interest" description="Disordered" evidence="5">
    <location>
        <begin position="18"/>
        <end position="52"/>
    </location>
</feature>
<comment type="similarity">
    <text evidence="2">Belongs to the AF4 family.</text>
</comment>
<reference evidence="7" key="2">
    <citation type="submission" date="2025-09" db="UniProtKB">
        <authorList>
            <consortium name="Ensembl"/>
        </authorList>
    </citation>
    <scope>IDENTIFICATION</scope>
</reference>
<feature type="compositionally biased region" description="Acidic residues" evidence="5">
    <location>
        <begin position="444"/>
        <end position="453"/>
    </location>
</feature>
<feature type="region of interest" description="Disordered" evidence="5">
    <location>
        <begin position="322"/>
        <end position="663"/>
    </location>
</feature>
<feature type="compositionally biased region" description="Low complexity" evidence="5">
    <location>
        <begin position="412"/>
        <end position="443"/>
    </location>
</feature>
<dbReference type="GO" id="GO:0010468">
    <property type="term" value="P:regulation of gene expression"/>
    <property type="evidence" value="ECO:0007669"/>
    <property type="project" value="InterPro"/>
</dbReference>
<feature type="region of interest" description="Disordered" evidence="5">
    <location>
        <begin position="1023"/>
        <end position="1064"/>
    </location>
</feature>
<gene>
    <name evidence="7" type="primary">AFF1</name>
</gene>
<evidence type="ECO:0000256" key="5">
    <source>
        <dbReference type="SAM" id="MobiDB-lite"/>
    </source>
</evidence>
<feature type="compositionally biased region" description="Basic and acidic residues" evidence="5">
    <location>
        <begin position="153"/>
        <end position="163"/>
    </location>
</feature>
<feature type="compositionally biased region" description="Basic and acidic residues" evidence="5">
    <location>
        <begin position="766"/>
        <end position="794"/>
    </location>
</feature>
<dbReference type="AlphaFoldDB" id="A0A8C5LP51"/>
<reference evidence="7" key="1">
    <citation type="submission" date="2025-08" db="UniProtKB">
        <authorList>
            <consortium name="Ensembl"/>
        </authorList>
    </citation>
    <scope>IDENTIFICATION</scope>
</reference>
<feature type="region of interest" description="Disordered" evidence="5">
    <location>
        <begin position="107"/>
        <end position="128"/>
    </location>
</feature>
<feature type="compositionally biased region" description="Basic and acidic residues" evidence="5">
    <location>
        <begin position="18"/>
        <end position="34"/>
    </location>
</feature>
<name>A0A8C5LP51_9ANUR</name>
<keyword evidence="3" id="KW-0597">Phosphoprotein</keyword>
<feature type="compositionally biased region" description="Basic residues" evidence="5">
    <location>
        <begin position="741"/>
        <end position="752"/>
    </location>
</feature>
<protein>
    <submittedName>
        <fullName evidence="7">ALF transcription elongation factor 1</fullName>
    </submittedName>
</protein>
<sequence>MAAQSSLYNEDRNILRIRERERRTQEALQERDPFPDQTPLFPKPFKTSKGDEISSRLQNMLGNYEEVKELIGPNRNQNFIGIPKSAVPIALQSRSGKPNELARQSFHSGTHQHVGTSNTSSGLLSGQRHRPHAATDWTTGQFAKSHISSQGQSEDHITHKEVTGSKTMDTSVKSAQEGTEYLSPSSISALSPLLSSMSPPREPLSPLHSNHELGSMPLGGQSHEKTHSHVSKSPSLCEAGKKDGGSSVTNLVPSTQTFATSLTSKNNAMPQKPTAYVRPMDGLDQASSDSPDLKSLHEDYDRESYGTYADLKAKEKLLKPEMPPKPLAEMTHSWPPPLTAIHTPHSAELSKFSFPAKESQQVPSVNQKQHDTPSKTTPIQQKMSMLQADLQISDSEDTDDSDEGESSEKTLSSSAPSSVQQSQADSVVSADLRSVESPSSESDSSSDSESESSESDRDVKEPSKPVSVENASSSSEWQLNNWMKRSSTENPNSEDHEQSSNWDNKDEESQKTIEPPPKTPPWTCQEISNNISHPKSPVSKETAPPRQTVGIKQPRKPIKSLVTEELKGGLTVESEPAPYRPRDQPSKEKPTVKTKEKTKSKHCKEPKPSHVHTSEKHKNSRHGGSSSKKCSNNQTDKVHLAPLSPQISPSPKGQNKSNHRINTTHPAVVVCEDVHGDKVLLPIGEHRLLPPQSKKPRSLIVKIDLALLSRNPRTCMNIGQSKRENGIDVEPLPRKEDLEKKQKKHSKDHNKRKVDVQDPNGKKKIRLEAEAKTSSSHKESLMGKEHKRSSEKPHKEHRSQKPMSPAGHSQKTAERHGHKRKPAESSCNQESTARSGKSNPKASSSSKHRRVDEKVSDNSKCNKDSTENNINPSPVPSLPNGNAKPTRPQLKFEEKSYSSDHYMSEAKKLKHKADAMPNKIAKALNYLDAAMYFIECGLAMESDAQTPKSAYTMFAETIDLIKFIMKQNNFTERSGPAHEKALATLCMRCQSVLFMAMFRYKKDTVFKYSRTLGEHFKSSSRAAQAPSQCVGRSTGTPSPLSQTNLPASSGGSQQRSNTSNGGEQGSSVYIPQVIHQVASSYVNITSYFLNAYDIWEQADLLAKENKEFFADLDTSVCPLALNSTMIQLVHYTRQGLHWLRLESGMT</sequence>
<feature type="region of interest" description="Disordered" evidence="5">
    <location>
        <begin position="147"/>
        <end position="295"/>
    </location>
</feature>
<feature type="compositionally biased region" description="Polar residues" evidence="5">
    <location>
        <begin position="374"/>
        <end position="384"/>
    </location>
</feature>
<keyword evidence="8" id="KW-1185">Reference proteome</keyword>